<dbReference type="Pfam" id="PF00480">
    <property type="entry name" value="ROK"/>
    <property type="match status" value="1"/>
</dbReference>
<dbReference type="InterPro" id="IPR000600">
    <property type="entry name" value="ROK"/>
</dbReference>
<evidence type="ECO:0000256" key="1">
    <source>
        <dbReference type="ARBA" id="ARBA00006479"/>
    </source>
</evidence>
<dbReference type="AlphaFoldDB" id="A0A0K2VP33"/>
<evidence type="ECO:0000313" key="3">
    <source>
        <dbReference type="Proteomes" id="UP000182888"/>
    </source>
</evidence>
<dbReference type="EMBL" id="CCND01000003">
    <property type="protein sequence ID" value="CDX50233.1"/>
    <property type="molecule type" value="Genomic_DNA"/>
</dbReference>
<evidence type="ECO:0000313" key="2">
    <source>
        <dbReference type="EMBL" id="CDX50233.1"/>
    </source>
</evidence>
<protein>
    <submittedName>
        <fullName evidence="2">Putative Transcriptional regulator</fullName>
    </submittedName>
</protein>
<comment type="similarity">
    <text evidence="1">Belongs to the ROK (NagC/XylR) family.</text>
</comment>
<dbReference type="PANTHER" id="PTHR18964:SF149">
    <property type="entry name" value="BIFUNCTIONAL UDP-N-ACETYLGLUCOSAMINE 2-EPIMERASE_N-ACETYLMANNOSAMINE KINASE"/>
    <property type="match status" value="1"/>
</dbReference>
<dbReference type="PROSITE" id="PS01125">
    <property type="entry name" value="ROK"/>
    <property type="match status" value="1"/>
</dbReference>
<dbReference type="Gene3D" id="3.30.420.40">
    <property type="match status" value="2"/>
</dbReference>
<gene>
    <name evidence="2" type="ORF">MPL1032_110008</name>
</gene>
<dbReference type="Pfam" id="PF13412">
    <property type="entry name" value="HTH_24"/>
    <property type="match status" value="1"/>
</dbReference>
<dbReference type="PANTHER" id="PTHR18964">
    <property type="entry name" value="ROK (REPRESSOR, ORF, KINASE) FAMILY"/>
    <property type="match status" value="1"/>
</dbReference>
<reference evidence="3" key="1">
    <citation type="submission" date="2014-08" db="EMBL/GenBank/DDBJ databases">
        <authorList>
            <person name="Edwards T."/>
        </authorList>
    </citation>
    <scope>NUCLEOTIDE SEQUENCE [LARGE SCALE GENOMIC DNA]</scope>
</reference>
<dbReference type="InterPro" id="IPR049874">
    <property type="entry name" value="ROK_cs"/>
</dbReference>
<proteinExistence type="inferred from homology"/>
<dbReference type="Gene3D" id="1.10.10.10">
    <property type="entry name" value="Winged helix-like DNA-binding domain superfamily/Winged helix DNA-binding domain"/>
    <property type="match status" value="1"/>
</dbReference>
<organism evidence="2 3">
    <name type="scientific">Mesorhizobium plurifarium</name>
    <dbReference type="NCBI Taxonomy" id="69974"/>
    <lineage>
        <taxon>Bacteria</taxon>
        <taxon>Pseudomonadati</taxon>
        <taxon>Pseudomonadota</taxon>
        <taxon>Alphaproteobacteria</taxon>
        <taxon>Hyphomicrobiales</taxon>
        <taxon>Phyllobacteriaceae</taxon>
        <taxon>Mesorhizobium</taxon>
    </lineage>
</organism>
<dbReference type="InterPro" id="IPR036388">
    <property type="entry name" value="WH-like_DNA-bd_sf"/>
</dbReference>
<dbReference type="SUPFAM" id="SSF46785">
    <property type="entry name" value="Winged helix' DNA-binding domain"/>
    <property type="match status" value="1"/>
</dbReference>
<name>A0A0K2VP33_MESPL</name>
<dbReference type="Proteomes" id="UP000182888">
    <property type="component" value="Unassembled WGS sequence"/>
</dbReference>
<dbReference type="SUPFAM" id="SSF53067">
    <property type="entry name" value="Actin-like ATPase domain"/>
    <property type="match status" value="1"/>
</dbReference>
<dbReference type="InterPro" id="IPR036390">
    <property type="entry name" value="WH_DNA-bd_sf"/>
</dbReference>
<sequence length="353" mass="37332">MFHELRLRGSLSRAELARATGLTPPAIAGIIQDLLDAGLVREAGRRKSARGQPPIEIEIAKEGGYAVGLRVETRGYDFVVSDLGGEVVASGRGDIPGEEPEELLEFLSALYEGLAEKYGAGRSLGLGLVTPGPFDAIWPGLPTPGAIAALQTRSLVDTLSARLGVDVFLENDATAAALGERLNGVAREANHFFYVFVGEGVGGGIVMKGEPYRGNSGNAGEFGHLLVDPEGPPCYCGNRGCLGQYLSLSSLRRFQATCPDMTAESAEEEWLNGAARALSLALVTIENLLDPEMIVLGGAAPRQLLTRLYDHVGELRPSVRLGRQKRLILSDLGERSASLGASALPIIAVTSPF</sequence>
<accession>A0A0K2VP33</accession>
<dbReference type="InterPro" id="IPR043129">
    <property type="entry name" value="ATPase_NBD"/>
</dbReference>